<dbReference type="InterPro" id="IPR050173">
    <property type="entry name" value="ABC_transporter_C-like"/>
</dbReference>
<evidence type="ECO:0000259" key="11">
    <source>
        <dbReference type="PROSITE" id="PS50893"/>
    </source>
</evidence>
<dbReference type="Gene3D" id="1.20.1560.10">
    <property type="entry name" value="ABC transporter type 1, transmembrane domain"/>
    <property type="match status" value="2"/>
</dbReference>
<dbReference type="PROSITE" id="PS00211">
    <property type="entry name" value="ABC_TRANSPORTER_1"/>
    <property type="match status" value="2"/>
</dbReference>
<feature type="transmembrane region" description="Helical" evidence="10">
    <location>
        <begin position="143"/>
        <end position="165"/>
    </location>
</feature>
<dbReference type="CDD" id="cd18580">
    <property type="entry name" value="ABC_6TM_ABCC_D2"/>
    <property type="match status" value="1"/>
</dbReference>
<dbReference type="InterPro" id="IPR017871">
    <property type="entry name" value="ABC_transporter-like_CS"/>
</dbReference>
<dbReference type="GO" id="GO:0005524">
    <property type="term" value="F:ATP binding"/>
    <property type="evidence" value="ECO:0007669"/>
    <property type="project" value="UniProtKB-KW"/>
</dbReference>
<dbReference type="GO" id="GO:0140359">
    <property type="term" value="F:ABC-type transporter activity"/>
    <property type="evidence" value="ECO:0007669"/>
    <property type="project" value="InterPro"/>
</dbReference>
<feature type="domain" description="ABC transporter" evidence="11">
    <location>
        <begin position="418"/>
        <end position="637"/>
    </location>
</feature>
<dbReference type="PROSITE" id="PS50893">
    <property type="entry name" value="ABC_TRANSPORTER_2"/>
    <property type="match status" value="2"/>
</dbReference>
<feature type="transmembrane region" description="Helical" evidence="10">
    <location>
        <begin position="926"/>
        <end position="948"/>
    </location>
</feature>
<name>A0A9N9XMN7_PHYSR</name>
<dbReference type="CDD" id="cd03244">
    <property type="entry name" value="ABCC_MRP_domain2"/>
    <property type="match status" value="1"/>
</dbReference>
<dbReference type="EMBL" id="OU900094">
    <property type="protein sequence ID" value="CAG9854961.1"/>
    <property type="molecule type" value="Genomic_DNA"/>
</dbReference>
<evidence type="ECO:0000256" key="5">
    <source>
        <dbReference type="ARBA" id="ARBA00022741"/>
    </source>
</evidence>
<dbReference type="Proteomes" id="UP001153712">
    <property type="component" value="Chromosome 1"/>
</dbReference>
<keyword evidence="2" id="KW-0813">Transport</keyword>
<dbReference type="FunFam" id="3.40.50.300:FF:001172">
    <property type="entry name" value="Cystic fibrosis transmembrane conductance regulator"/>
    <property type="match status" value="1"/>
</dbReference>
<dbReference type="InterPro" id="IPR044746">
    <property type="entry name" value="ABCC_6TM_D1"/>
</dbReference>
<evidence type="ECO:0000256" key="9">
    <source>
        <dbReference type="ARBA" id="ARBA00023180"/>
    </source>
</evidence>
<dbReference type="InterPro" id="IPR027417">
    <property type="entry name" value="P-loop_NTPase"/>
</dbReference>
<feature type="transmembrane region" description="Helical" evidence="10">
    <location>
        <begin position="688"/>
        <end position="707"/>
    </location>
</feature>
<dbReference type="InterPro" id="IPR036640">
    <property type="entry name" value="ABC1_TM_sf"/>
</dbReference>
<feature type="transmembrane region" description="Helical" evidence="10">
    <location>
        <begin position="101"/>
        <end position="123"/>
    </location>
</feature>
<dbReference type="InterPro" id="IPR003439">
    <property type="entry name" value="ABC_transporter-like_ATP-bd"/>
</dbReference>
<keyword evidence="8 10" id="KW-0472">Membrane</keyword>
<dbReference type="PANTHER" id="PTHR24223">
    <property type="entry name" value="ATP-BINDING CASSETTE SUB-FAMILY C"/>
    <property type="match status" value="1"/>
</dbReference>
<organism evidence="13 14">
    <name type="scientific">Phyllotreta striolata</name>
    <name type="common">Striped flea beetle</name>
    <name type="synonym">Crioceris striolata</name>
    <dbReference type="NCBI Taxonomy" id="444603"/>
    <lineage>
        <taxon>Eukaryota</taxon>
        <taxon>Metazoa</taxon>
        <taxon>Ecdysozoa</taxon>
        <taxon>Arthropoda</taxon>
        <taxon>Hexapoda</taxon>
        <taxon>Insecta</taxon>
        <taxon>Pterygota</taxon>
        <taxon>Neoptera</taxon>
        <taxon>Endopterygota</taxon>
        <taxon>Coleoptera</taxon>
        <taxon>Polyphaga</taxon>
        <taxon>Cucujiformia</taxon>
        <taxon>Chrysomeloidea</taxon>
        <taxon>Chrysomelidae</taxon>
        <taxon>Galerucinae</taxon>
        <taxon>Alticini</taxon>
        <taxon>Phyllotreta</taxon>
    </lineage>
</organism>
<dbReference type="Pfam" id="PF00005">
    <property type="entry name" value="ABC_tran"/>
    <property type="match status" value="2"/>
</dbReference>
<proteinExistence type="predicted"/>
<dbReference type="Gene3D" id="3.40.50.300">
    <property type="entry name" value="P-loop containing nucleotide triphosphate hydrolases"/>
    <property type="match status" value="2"/>
</dbReference>
<evidence type="ECO:0000313" key="13">
    <source>
        <dbReference type="EMBL" id="CAG9854961.1"/>
    </source>
</evidence>
<dbReference type="PANTHER" id="PTHR24223:SF448">
    <property type="entry name" value="FI20146P1-RELATED"/>
    <property type="match status" value="1"/>
</dbReference>
<evidence type="ECO:0000256" key="6">
    <source>
        <dbReference type="ARBA" id="ARBA00022840"/>
    </source>
</evidence>
<evidence type="ECO:0000256" key="3">
    <source>
        <dbReference type="ARBA" id="ARBA00022692"/>
    </source>
</evidence>
<evidence type="ECO:0000256" key="1">
    <source>
        <dbReference type="ARBA" id="ARBA00004141"/>
    </source>
</evidence>
<evidence type="ECO:0000313" key="14">
    <source>
        <dbReference type="Proteomes" id="UP001153712"/>
    </source>
</evidence>
<evidence type="ECO:0000256" key="7">
    <source>
        <dbReference type="ARBA" id="ARBA00022989"/>
    </source>
</evidence>
<dbReference type="GO" id="GO:0016020">
    <property type="term" value="C:membrane"/>
    <property type="evidence" value="ECO:0007669"/>
    <property type="project" value="UniProtKB-SubCell"/>
</dbReference>
<comment type="subcellular location">
    <subcellularLocation>
        <location evidence="1">Membrane</location>
        <topology evidence="1">Multi-pass membrane protein</topology>
    </subcellularLocation>
</comment>
<evidence type="ECO:0000256" key="8">
    <source>
        <dbReference type="ARBA" id="ARBA00023136"/>
    </source>
</evidence>
<evidence type="ECO:0000256" key="10">
    <source>
        <dbReference type="SAM" id="Phobius"/>
    </source>
</evidence>
<keyword evidence="4" id="KW-0677">Repeat</keyword>
<dbReference type="Pfam" id="PF00664">
    <property type="entry name" value="ABC_membrane"/>
    <property type="match status" value="2"/>
</dbReference>
<keyword evidence="7 10" id="KW-1133">Transmembrane helix</keyword>
<dbReference type="InterPro" id="IPR044726">
    <property type="entry name" value="ABCC_6TM_D2"/>
</dbReference>
<dbReference type="OrthoDB" id="6500128at2759"/>
<sequence>MKFPVIFCRLKMISQKNEERAKYPKTNANFLSNITFLYSLRTIWNTFKTGKFEEHQLPDIPKTYKAEVSGLSLQNHLQTYKNNNKQISLSKILLRCYGMNYLLLGLMQLIVRSAVIVTIPMALGKVILYFQPNQKELSKNQAIFYASLLILLNFCNVTYLHNYLLKLSEFGIKIRTSICSVLFRKCLKLPVSALSDLTTGRIVNLMTKDVAAVEKFIFYFNDTLIGIAQAVIVFGLLFVRMGLSAFVGMGILCVTIPLQICTAKITSKLRLKSNEKTDARLQVTKETLSGIGSIKMNNWEDIFEEKINTHRSKEMKAILKISIYKILTFLLSNLSSKIAFCSLLISYLLLGNAFSAELIYYITTLFMRIRHALNIAIPTGVLVTAEVRPAIERLEGLLKSKEIPLIDQLENNTNTIQIQLTNCSVRINDKQILKDVNLNISSGLVTLTGPVGSGKTTLLKTIMGEYELDGGKLVKEGVISYAPQEPWIFPGTLSENIIFEEEFDEDRYKKILEICALDFDLKRTPLNKLRNIGDKGANISKGQKARINLARALYKRADIYLLDDPLASLDTLVQRFVFINSVQRFLSNKTCLFVTHNLELVRTGAVVHMKDHEIVEVENRRDEEECPVPRIEDVNKINVDKNGNAELTINDEGLAESSKLLIPLSDNKNVYREKNKSGKVDIDVYKKYIHSGGGLMIISLFMILFFGTHFSKSYSEKILSDWVDTIHNNSTQQVIRPLENKQLLLYFIFVISTTILALLSGLTVFRFSKKTSLKLHVDMIKSVLNASMKFFDRNLLGNILNRFSKDLNIVDEEIPFALYEFLEIFFGMAGIVILLSSVNIIFLLPTIGNFFVLYLLRKVYIPAGRSLQRLDTATKSPVVGFLNSSLEGLTTIRAFGAQSTLTEAFDRHQNLNVSASLMSKICDRAFGYYLDVSCTIFIGAIIGTFIFFDLGSSVGDVGLAITQAFMLTGVVQYGLRKWTEIENKMTSAERILQYTDLEQDLSYAKSPCTWPDEATIKFQNVSFKYNEDYVLRDINLEIGTKQKVGIIGRTGAGKSTLISLLLGLYPYEGDIFIGPSNLTNIPRKILRRNISIISQDPVLFTGTIRANLDPCNKHTDEQIWSVIRKLQLEKLIESLYSPISESGSNFSAGQKQLLCLVRCLLGENKTIILDEATSDVDLPSECLINCILQQNFEECTLILVAHRLKTVMNCDVIVVVQEGRIVEKGKPEELKLNTSGVFYQMIGKST</sequence>
<feature type="transmembrane region" description="Helical" evidence="10">
    <location>
        <begin position="216"/>
        <end position="239"/>
    </location>
</feature>
<dbReference type="SMART" id="SM00382">
    <property type="entry name" value="AAA"/>
    <property type="match status" value="2"/>
</dbReference>
<protein>
    <submittedName>
        <fullName evidence="13">Uncharacterized protein</fullName>
    </submittedName>
</protein>
<feature type="domain" description="ABC transporter" evidence="11">
    <location>
        <begin position="1016"/>
        <end position="1243"/>
    </location>
</feature>
<dbReference type="SUPFAM" id="SSF90123">
    <property type="entry name" value="ABC transporter transmembrane region"/>
    <property type="match status" value="2"/>
</dbReference>
<keyword evidence="5" id="KW-0547">Nucleotide-binding</keyword>
<reference evidence="13" key="1">
    <citation type="submission" date="2022-01" db="EMBL/GenBank/DDBJ databases">
        <authorList>
            <person name="King R."/>
        </authorList>
    </citation>
    <scope>NUCLEOTIDE SEQUENCE</scope>
</reference>
<dbReference type="GO" id="GO:0016887">
    <property type="term" value="F:ATP hydrolysis activity"/>
    <property type="evidence" value="ECO:0007669"/>
    <property type="project" value="InterPro"/>
</dbReference>
<evidence type="ECO:0000256" key="2">
    <source>
        <dbReference type="ARBA" id="ARBA00022448"/>
    </source>
</evidence>
<dbReference type="FunFam" id="1.20.1560.10:FF:000014">
    <property type="entry name" value="Multidrug resistance-associated protein member 4"/>
    <property type="match status" value="1"/>
</dbReference>
<evidence type="ECO:0000259" key="12">
    <source>
        <dbReference type="PROSITE" id="PS50929"/>
    </source>
</evidence>
<keyword evidence="9" id="KW-0325">Glycoprotein</keyword>
<dbReference type="CDD" id="cd18579">
    <property type="entry name" value="ABC_6TM_ABCC_D1"/>
    <property type="match status" value="1"/>
</dbReference>
<dbReference type="FunFam" id="1.20.1560.10:FF:000006">
    <property type="entry name" value="ATP-binding cassette, sub-family C (CFTR/MRP), member 9"/>
    <property type="match status" value="1"/>
</dbReference>
<feature type="transmembrane region" description="Helical" evidence="10">
    <location>
        <begin position="954"/>
        <end position="975"/>
    </location>
</feature>
<dbReference type="PROSITE" id="PS50929">
    <property type="entry name" value="ABC_TM1F"/>
    <property type="match status" value="2"/>
</dbReference>
<dbReference type="SUPFAM" id="SSF52540">
    <property type="entry name" value="P-loop containing nucleoside triphosphate hydrolases"/>
    <property type="match status" value="2"/>
</dbReference>
<keyword evidence="6" id="KW-0067">ATP-binding</keyword>
<evidence type="ECO:0000256" key="4">
    <source>
        <dbReference type="ARBA" id="ARBA00022737"/>
    </source>
</evidence>
<keyword evidence="3 10" id="KW-0812">Transmembrane</keyword>
<dbReference type="AlphaFoldDB" id="A0A9N9XMN7"/>
<dbReference type="InterPro" id="IPR003593">
    <property type="entry name" value="AAA+_ATPase"/>
</dbReference>
<feature type="transmembrane region" description="Helical" evidence="10">
    <location>
        <begin position="743"/>
        <end position="765"/>
    </location>
</feature>
<keyword evidence="14" id="KW-1185">Reference proteome</keyword>
<gene>
    <name evidence="13" type="ORF">PHYEVI_LOCUS1421</name>
</gene>
<feature type="transmembrane region" description="Helical" evidence="10">
    <location>
        <begin position="245"/>
        <end position="266"/>
    </location>
</feature>
<feature type="domain" description="ABC transmembrane type-1" evidence="12">
    <location>
        <begin position="718"/>
        <end position="983"/>
    </location>
</feature>
<feature type="domain" description="ABC transmembrane type-1" evidence="12">
    <location>
        <begin position="109"/>
        <end position="385"/>
    </location>
</feature>
<feature type="transmembrane region" description="Helical" evidence="10">
    <location>
        <begin position="824"/>
        <end position="856"/>
    </location>
</feature>
<dbReference type="InterPro" id="IPR011527">
    <property type="entry name" value="ABC1_TM_dom"/>
</dbReference>
<accession>A0A9N9XMN7</accession>